<feature type="domain" description="Protein kinase" evidence="10">
    <location>
        <begin position="523"/>
        <end position="777"/>
    </location>
</feature>
<dbReference type="VEuPathDB" id="FungiDB:SDRG_03810"/>
<keyword evidence="11" id="KW-0808">Transferase</keyword>
<feature type="binding site" evidence="9">
    <location>
        <position position="194"/>
    </location>
    <ligand>
        <name>ATP</name>
        <dbReference type="ChEBI" id="CHEBI:30616"/>
    </ligand>
</feature>
<dbReference type="eggNOG" id="KOG0192">
    <property type="taxonomic scope" value="Eukaryota"/>
</dbReference>
<dbReference type="PROSITE" id="PS00107">
    <property type="entry name" value="PROTEIN_KINASE_ATP"/>
    <property type="match status" value="2"/>
</dbReference>
<dbReference type="PROSITE" id="PS00108">
    <property type="entry name" value="PROTEIN_KINASE_ST"/>
    <property type="match status" value="2"/>
</dbReference>
<keyword evidence="11" id="KW-0418">Kinase</keyword>
<dbReference type="InterPro" id="IPR036770">
    <property type="entry name" value="Ankyrin_rpt-contain_sf"/>
</dbReference>
<dbReference type="InterPro" id="IPR011009">
    <property type="entry name" value="Kinase-like_dom_sf"/>
</dbReference>
<dbReference type="GO" id="GO:0005524">
    <property type="term" value="F:ATP binding"/>
    <property type="evidence" value="ECO:0007669"/>
    <property type="project" value="UniProtKB-UniRule"/>
</dbReference>
<gene>
    <name evidence="11" type="ORF">SDRG_03810</name>
</gene>
<accession>T0S7U9</accession>
<keyword evidence="8" id="KW-0040">ANK repeat</keyword>
<keyword evidence="3" id="KW-0479">Metal-binding</keyword>
<dbReference type="STRING" id="1156394.T0S7U9"/>
<evidence type="ECO:0000256" key="9">
    <source>
        <dbReference type="PROSITE-ProRule" id="PRU10141"/>
    </source>
</evidence>
<evidence type="ECO:0000256" key="2">
    <source>
        <dbReference type="ARBA" id="ARBA00022527"/>
    </source>
</evidence>
<dbReference type="Gene3D" id="1.25.40.20">
    <property type="entry name" value="Ankyrin repeat-containing domain"/>
    <property type="match status" value="1"/>
</dbReference>
<dbReference type="Proteomes" id="UP000030762">
    <property type="component" value="Unassembled WGS sequence"/>
</dbReference>
<evidence type="ECO:0000256" key="6">
    <source>
        <dbReference type="ARBA" id="ARBA00022833"/>
    </source>
</evidence>
<evidence type="ECO:0000256" key="1">
    <source>
        <dbReference type="ARBA" id="ARBA00005843"/>
    </source>
</evidence>
<evidence type="ECO:0000259" key="10">
    <source>
        <dbReference type="PROSITE" id="PS50011"/>
    </source>
</evidence>
<name>T0S7U9_SAPDV</name>
<dbReference type="OrthoDB" id="2364918at2759"/>
<dbReference type="PROSITE" id="PS50088">
    <property type="entry name" value="ANK_REPEAT"/>
    <property type="match status" value="2"/>
</dbReference>
<evidence type="ECO:0000256" key="4">
    <source>
        <dbReference type="ARBA" id="ARBA00022741"/>
    </source>
</evidence>
<evidence type="ECO:0000256" key="7">
    <source>
        <dbReference type="ARBA" id="ARBA00022840"/>
    </source>
</evidence>
<feature type="binding site" evidence="9">
    <location>
        <position position="550"/>
    </location>
    <ligand>
        <name>ATP</name>
        <dbReference type="ChEBI" id="CHEBI:30616"/>
    </ligand>
</feature>
<keyword evidence="7 9" id="KW-0067">ATP-binding</keyword>
<dbReference type="Pfam" id="PF00069">
    <property type="entry name" value="Pkinase"/>
    <property type="match status" value="1"/>
</dbReference>
<evidence type="ECO:0000256" key="3">
    <source>
        <dbReference type="ARBA" id="ARBA00022723"/>
    </source>
</evidence>
<dbReference type="SUPFAM" id="SSF48403">
    <property type="entry name" value="Ankyrin repeat"/>
    <property type="match status" value="1"/>
</dbReference>
<dbReference type="InterPro" id="IPR001245">
    <property type="entry name" value="Ser-Thr/Tyr_kinase_cat_dom"/>
</dbReference>
<dbReference type="Gene3D" id="1.10.510.10">
    <property type="entry name" value="Transferase(Phosphotransferase) domain 1"/>
    <property type="match status" value="2"/>
</dbReference>
<dbReference type="SUPFAM" id="SSF56112">
    <property type="entry name" value="Protein kinase-like (PK-like)"/>
    <property type="match status" value="2"/>
</dbReference>
<dbReference type="PROSITE" id="PS50011">
    <property type="entry name" value="PROTEIN_KINASE_DOM"/>
    <property type="match status" value="2"/>
</dbReference>
<dbReference type="SMART" id="SM00547">
    <property type="entry name" value="ZnF_RBZ"/>
    <property type="match status" value="2"/>
</dbReference>
<evidence type="ECO:0000256" key="8">
    <source>
        <dbReference type="PROSITE-ProRule" id="PRU00023"/>
    </source>
</evidence>
<dbReference type="RefSeq" id="XP_008607676.1">
    <property type="nucleotide sequence ID" value="XM_008609454.1"/>
</dbReference>
<dbReference type="Pfam" id="PF12796">
    <property type="entry name" value="Ank_2"/>
    <property type="match status" value="1"/>
</dbReference>
<keyword evidence="5" id="KW-0863">Zinc-finger</keyword>
<dbReference type="Pfam" id="PF07714">
    <property type="entry name" value="PK_Tyr_Ser-Thr"/>
    <property type="match status" value="1"/>
</dbReference>
<sequence length="910" mass="97842">MDLDLVTAASIGDVHRVRALLLRGATLQGTSLHNKSALLLAAELGHAEIVQLLLDAGANVHSENDGPLFAAVLGDYPLVAHALLEAGADASKALHEAVRRGQVDIVHMLLDAGANPMHRLPWEPETPFALAVQLRYRKTTAVLHNAVAPSTNNDDAPLDVDASDIAFASDGLLGVGAYGAVYAGVYKNKDVAVKMATRNGAAALRNEVHVLQTCHSPYIVSLVGVADLESDEPKMLLELMDLGDLHAFLAKDKDERPMTISVAGAAWVVANALSDLHALGYVHRDVKAENLLLSSVSYMKLSDLGAASSTTTESTCSIDGSLAWAAPEVLASGDYSSASDIYALGILLCELVVGDVLYRDLTPRQIRDGVCAGTLRPTLPLSCAFWLRSLVQACVAHHPKDRPTAEAVVHLLHGLAPQPFRPHSPEPDHMEKQAEKEANHPVVSDSVVVMPHTASAPQCCPLSSTPSATPSLPPAPATWSAPSKTMRQEVLAAVQSGDRQLAIALYSQLYGQVHLANIEELKTPPRPPIGAGGYGAVFQAAYFGHDVAIKSARRDGAESLRNEISLLAAHASPYLVPLLAVVKPYSDEPKLIFELMDAGDLAAHLQTLRRGLKPAVAFSRIEVAWVIALALCDLHERGVMHRDIKTQNILLCTKNYIKVGDLGISRAVSEAYMTPERGSISYMAPEVLAPSGNYGFPADIYSFGVLLTALQTLQEPYANQKLKAWDVRDRVCAGSLRPHLASPCPKWLTNLVAICLDHDPSRRPTAAAILDILRPHLSSPDPFDGDTVGPVDPTSPETTWVRFQASMDESLDLTLSVTCNRCRTRNQLSDTICSGCDQPLRSLEEKLRLAASRLDQQHHNGKIKSDLACAMCGHVNALEASVCDDCGDELPTLSEKLDILAKRVRFAKHP</sequence>
<keyword evidence="12" id="KW-1185">Reference proteome</keyword>
<dbReference type="EMBL" id="JH767140">
    <property type="protein sequence ID" value="EQC38852.1"/>
    <property type="molecule type" value="Genomic_DNA"/>
</dbReference>
<dbReference type="PANTHER" id="PTHR44329">
    <property type="entry name" value="SERINE/THREONINE-PROTEIN KINASE TNNI3K-RELATED"/>
    <property type="match status" value="1"/>
</dbReference>
<dbReference type="GeneID" id="19944537"/>
<dbReference type="InterPro" id="IPR017441">
    <property type="entry name" value="Protein_kinase_ATP_BS"/>
</dbReference>
<dbReference type="GO" id="GO:0004674">
    <property type="term" value="F:protein serine/threonine kinase activity"/>
    <property type="evidence" value="ECO:0007669"/>
    <property type="project" value="UniProtKB-KW"/>
</dbReference>
<keyword evidence="4 9" id="KW-0547">Nucleotide-binding</keyword>
<dbReference type="Pfam" id="PF00023">
    <property type="entry name" value="Ank"/>
    <property type="match status" value="1"/>
</dbReference>
<protein>
    <submittedName>
        <fullName evidence="11">TKL protein kinase</fullName>
    </submittedName>
</protein>
<feature type="repeat" description="ANK" evidence="8">
    <location>
        <begin position="33"/>
        <end position="65"/>
    </location>
</feature>
<feature type="domain" description="Protein kinase" evidence="10">
    <location>
        <begin position="167"/>
        <end position="416"/>
    </location>
</feature>
<reference evidence="11 12" key="1">
    <citation type="submission" date="2012-04" db="EMBL/GenBank/DDBJ databases">
        <title>The Genome Sequence of Saprolegnia declina VS20.</title>
        <authorList>
            <consortium name="The Broad Institute Genome Sequencing Platform"/>
            <person name="Russ C."/>
            <person name="Nusbaum C."/>
            <person name="Tyler B."/>
            <person name="van West P."/>
            <person name="Dieguez-Uribeondo J."/>
            <person name="de Bruijn I."/>
            <person name="Tripathy S."/>
            <person name="Jiang R."/>
            <person name="Young S.K."/>
            <person name="Zeng Q."/>
            <person name="Gargeya S."/>
            <person name="Fitzgerald M."/>
            <person name="Haas B."/>
            <person name="Abouelleil A."/>
            <person name="Alvarado L."/>
            <person name="Arachchi H.M."/>
            <person name="Berlin A."/>
            <person name="Chapman S.B."/>
            <person name="Goldberg J."/>
            <person name="Griggs A."/>
            <person name="Gujja S."/>
            <person name="Hansen M."/>
            <person name="Howarth C."/>
            <person name="Imamovic A."/>
            <person name="Larimer J."/>
            <person name="McCowen C."/>
            <person name="Montmayeur A."/>
            <person name="Murphy C."/>
            <person name="Neiman D."/>
            <person name="Pearson M."/>
            <person name="Priest M."/>
            <person name="Roberts A."/>
            <person name="Saif S."/>
            <person name="Shea T."/>
            <person name="Sisk P."/>
            <person name="Sykes S."/>
            <person name="Wortman J."/>
            <person name="Nusbaum C."/>
            <person name="Birren B."/>
        </authorList>
    </citation>
    <scope>NUCLEOTIDE SEQUENCE [LARGE SCALE GENOMIC DNA]</scope>
    <source>
        <strain evidence="11 12">VS20</strain>
    </source>
</reference>
<evidence type="ECO:0000313" key="12">
    <source>
        <dbReference type="Proteomes" id="UP000030762"/>
    </source>
</evidence>
<dbReference type="AlphaFoldDB" id="T0S7U9"/>
<keyword evidence="2" id="KW-0723">Serine/threonine-protein kinase</keyword>
<organism evidence="11 12">
    <name type="scientific">Saprolegnia diclina (strain VS20)</name>
    <dbReference type="NCBI Taxonomy" id="1156394"/>
    <lineage>
        <taxon>Eukaryota</taxon>
        <taxon>Sar</taxon>
        <taxon>Stramenopiles</taxon>
        <taxon>Oomycota</taxon>
        <taxon>Saprolegniomycetes</taxon>
        <taxon>Saprolegniales</taxon>
        <taxon>Saprolegniaceae</taxon>
        <taxon>Saprolegnia</taxon>
    </lineage>
</organism>
<dbReference type="Gene3D" id="3.30.200.20">
    <property type="entry name" value="Phosphorylase Kinase, domain 1"/>
    <property type="match status" value="2"/>
</dbReference>
<evidence type="ECO:0000313" key="11">
    <source>
        <dbReference type="EMBL" id="EQC38852.1"/>
    </source>
</evidence>
<comment type="similarity">
    <text evidence="1">Belongs to the protein kinase superfamily. TKL Ser/Thr protein kinase family.</text>
</comment>
<dbReference type="InParanoid" id="T0S7U9"/>
<dbReference type="OMA" id="HESWPRT"/>
<dbReference type="InterPro" id="IPR001876">
    <property type="entry name" value="Znf_RanBP2"/>
</dbReference>
<dbReference type="SMART" id="SM00220">
    <property type="entry name" value="S_TKc"/>
    <property type="match status" value="2"/>
</dbReference>
<dbReference type="SMART" id="SM00248">
    <property type="entry name" value="ANK"/>
    <property type="match status" value="2"/>
</dbReference>
<dbReference type="InterPro" id="IPR051681">
    <property type="entry name" value="Ser/Thr_Kinases-Pseudokinases"/>
</dbReference>
<dbReference type="InterPro" id="IPR008271">
    <property type="entry name" value="Ser/Thr_kinase_AS"/>
</dbReference>
<dbReference type="PROSITE" id="PS50297">
    <property type="entry name" value="ANK_REP_REGION"/>
    <property type="match status" value="2"/>
</dbReference>
<dbReference type="GO" id="GO:0008270">
    <property type="term" value="F:zinc ion binding"/>
    <property type="evidence" value="ECO:0007669"/>
    <property type="project" value="UniProtKB-KW"/>
</dbReference>
<proteinExistence type="inferred from homology"/>
<keyword evidence="6" id="KW-0862">Zinc</keyword>
<dbReference type="InterPro" id="IPR000719">
    <property type="entry name" value="Prot_kinase_dom"/>
</dbReference>
<dbReference type="InterPro" id="IPR002110">
    <property type="entry name" value="Ankyrin_rpt"/>
</dbReference>
<feature type="repeat" description="ANK" evidence="8">
    <location>
        <begin position="89"/>
        <end position="115"/>
    </location>
</feature>
<evidence type="ECO:0000256" key="5">
    <source>
        <dbReference type="ARBA" id="ARBA00022771"/>
    </source>
</evidence>